<sequence>MSPNLNKNEQKALKNLVKKNKEIIVRKADKNSTLCILDKSTYIKEGLRQLENELYYEEINQSRIANTTKLIHDLIEKWQRNDQIDKITYKFLLQNLFNKKIGKFFLLPKIHKIPPEILLEIENNPAKIIEYGFLGRPILSLCVTWQILNPPIFFGEDVVLYCNASVAQHCCTNTATWMKDFDIIVHHGASIDTSKYIQQQRSDGFSLIITKFNEDDINHQYTCLYEFLSYSEVLKLNPDFMRYEPNKEEIKTNFTMSDNFIVADVLFEMIYPSPECYFVVNGEVTATNVTKSEETRIRLFYKMKLHLIREIKKNKCIDSINVAIHCTVGGDDMVVKENTTIYCQDTTTSYFSNIESTEKKTSLPIILASILILCIAVVISVIIWRKKENICKAKPLNIEGNTNDCAFYVA</sequence>
<feature type="transmembrane region" description="Helical" evidence="1">
    <location>
        <begin position="363"/>
        <end position="384"/>
    </location>
</feature>
<dbReference type="EMBL" id="CACVKT020001954">
    <property type="protein sequence ID" value="CAC5373728.1"/>
    <property type="molecule type" value="Genomic_DNA"/>
</dbReference>
<keyword evidence="3" id="KW-1185">Reference proteome</keyword>
<gene>
    <name evidence="2" type="ORF">MCOR_11377</name>
</gene>
<evidence type="ECO:0000313" key="2">
    <source>
        <dbReference type="EMBL" id="CAC5373728.1"/>
    </source>
</evidence>
<dbReference type="InterPro" id="IPR013783">
    <property type="entry name" value="Ig-like_fold"/>
</dbReference>
<reference evidence="2 3" key="1">
    <citation type="submission" date="2020-06" db="EMBL/GenBank/DDBJ databases">
        <authorList>
            <person name="Li R."/>
            <person name="Bekaert M."/>
        </authorList>
    </citation>
    <scope>NUCLEOTIDE SEQUENCE [LARGE SCALE GENOMIC DNA]</scope>
    <source>
        <strain evidence="3">wild</strain>
    </source>
</reference>
<dbReference type="OrthoDB" id="10029313at2759"/>
<dbReference type="InterPro" id="IPR036179">
    <property type="entry name" value="Ig-like_dom_sf"/>
</dbReference>
<evidence type="ECO:0000313" key="3">
    <source>
        <dbReference type="Proteomes" id="UP000507470"/>
    </source>
</evidence>
<dbReference type="AlphaFoldDB" id="A0A6J8AXX0"/>
<keyword evidence="1" id="KW-1133">Transmembrane helix</keyword>
<dbReference type="SUPFAM" id="SSF48726">
    <property type="entry name" value="Immunoglobulin"/>
    <property type="match status" value="1"/>
</dbReference>
<protein>
    <recommendedName>
        <fullName evidence="4">Ig-like domain-containing protein</fullName>
    </recommendedName>
</protein>
<accession>A0A6J8AXX0</accession>
<evidence type="ECO:0000256" key="1">
    <source>
        <dbReference type="SAM" id="Phobius"/>
    </source>
</evidence>
<dbReference type="Proteomes" id="UP000507470">
    <property type="component" value="Unassembled WGS sequence"/>
</dbReference>
<proteinExistence type="predicted"/>
<keyword evidence="1" id="KW-0812">Transmembrane</keyword>
<evidence type="ECO:0008006" key="4">
    <source>
        <dbReference type="Google" id="ProtNLM"/>
    </source>
</evidence>
<name>A0A6J8AXX0_MYTCO</name>
<keyword evidence="1" id="KW-0472">Membrane</keyword>
<dbReference type="Gene3D" id="2.60.40.10">
    <property type="entry name" value="Immunoglobulins"/>
    <property type="match status" value="1"/>
</dbReference>
<organism evidence="2 3">
    <name type="scientific">Mytilus coruscus</name>
    <name type="common">Sea mussel</name>
    <dbReference type="NCBI Taxonomy" id="42192"/>
    <lineage>
        <taxon>Eukaryota</taxon>
        <taxon>Metazoa</taxon>
        <taxon>Spiralia</taxon>
        <taxon>Lophotrochozoa</taxon>
        <taxon>Mollusca</taxon>
        <taxon>Bivalvia</taxon>
        <taxon>Autobranchia</taxon>
        <taxon>Pteriomorphia</taxon>
        <taxon>Mytilida</taxon>
        <taxon>Mytiloidea</taxon>
        <taxon>Mytilidae</taxon>
        <taxon>Mytilinae</taxon>
        <taxon>Mytilus</taxon>
    </lineage>
</organism>